<name>A0A1X7V1P1_AMPQE</name>
<evidence type="ECO:0000259" key="2">
    <source>
        <dbReference type="Pfam" id="PF14647"/>
    </source>
</evidence>
<comment type="similarity">
    <text evidence="1">Belongs to the FAM91 family.</text>
</comment>
<dbReference type="InterPro" id="IPR028097">
    <property type="entry name" value="FAM91_C_dom"/>
</dbReference>
<evidence type="ECO:0000259" key="3">
    <source>
        <dbReference type="Pfam" id="PF14648"/>
    </source>
</evidence>
<reference evidence="4" key="2">
    <citation type="submission" date="2017-05" db="UniProtKB">
        <authorList>
            <consortium name="EnsemblMetazoa"/>
        </authorList>
    </citation>
    <scope>IDENTIFICATION</scope>
</reference>
<dbReference type="PANTHER" id="PTHR28441:SF2">
    <property type="entry name" value="PROTEIN FAM91A1"/>
    <property type="match status" value="1"/>
</dbReference>
<gene>
    <name evidence="4" type="primary">100636952</name>
</gene>
<feature type="domain" description="FAM91 C-terminal" evidence="3">
    <location>
        <begin position="383"/>
        <end position="826"/>
    </location>
</feature>
<evidence type="ECO:0000256" key="1">
    <source>
        <dbReference type="ARBA" id="ARBA00010319"/>
    </source>
</evidence>
<dbReference type="EnsemblMetazoa" id="XM_019995524.1">
    <property type="protein sequence ID" value="XP_019851083.1"/>
    <property type="gene ID" value="LOC100636952"/>
</dbReference>
<evidence type="ECO:0000313" key="5">
    <source>
        <dbReference type="Proteomes" id="UP000007879"/>
    </source>
</evidence>
<accession>A0A1X7V1P1</accession>
<dbReference type="OrthoDB" id="275996at2759"/>
<evidence type="ECO:0000313" key="4">
    <source>
        <dbReference type="EnsemblMetazoa" id="Aqu2.1.33876_001"/>
    </source>
</evidence>
<dbReference type="STRING" id="400682.A0A1X7V1P1"/>
<dbReference type="Proteomes" id="UP000007879">
    <property type="component" value="Unassembled WGS sequence"/>
</dbReference>
<sequence>MATVSEDLGFYIKQHVPWARLPPPLKESLSNNHIAYERSIVDFSITNQLIWRSSMVRQIIKNEKKYYEDVLQHCRSQLLLYPYHLQDQFVQGLKVTPFEYYKSILEMIMIDQRSYDSLPNFTARDCFRLIGIGRNEYIDIMNKYRSKRFWKKRSPNEYLPVSPKEDISIDSYWLINVGYVTEEEIEKCSVEEHRLIDNIIASKKGLTAGTCDKEMIHRLYNRQLIYCVIPIDDDDYIVVPPLKGFVMNRVSGDYFETLLYKVFVTINEHTTVSELANVLQIDLQQVKNAVSVFIRLGFAYKKKQDNFDYDKSWTEVGGADVGVTKSVPVANIITINDEPTKMELNYKSFDLLMEDLLLDTKETESPISVIGRFGPGLDSVPFQKRIGFLFDSTLTAFLMMGNLSPGLKSHAVTMFEVGKLTNESLDDFLSELNKVGTDPDGGGAGEGEAQRYFQHAVTLRNTVHFIRHNKELMKDALGIDLLHCESMTKLDTGTLNRLLEKNYYALVSMAPLSQEVHSISCCVPSHIGPAIPEMNSIWFKLWLYDKLKCGPPSLLLTRGTRLRTLPKPFKNYRKLLLTSWGHDNAVVNTSNVLLTINEALTHSPILLQVYTWRNASEVKYIPFPFNRQDSVSTDDLIHHKSLILLEQCVDLKHGCGYVTLLNTGAPVNNSHSRNYNKVMKEAERKIEITEFLEDLKEIGIGTEAASNVSPPVMDPVTVTESDQMIQQDSDNDRQWVPLELCFGIPLFDPVTNESVCNKIVSNRLFAEDSLKQLTQSNRILALDLMDFITKHQDSNCYGHSATNNLSSSLSIPLPTKNLLFNDNVLTTFNN</sequence>
<keyword evidence="5" id="KW-1185">Reference proteome</keyword>
<dbReference type="Pfam" id="PF14647">
    <property type="entry name" value="FAM91_N"/>
    <property type="match status" value="1"/>
</dbReference>
<reference evidence="5" key="1">
    <citation type="journal article" date="2010" name="Nature">
        <title>The Amphimedon queenslandica genome and the evolution of animal complexity.</title>
        <authorList>
            <person name="Srivastava M."/>
            <person name="Simakov O."/>
            <person name="Chapman J."/>
            <person name="Fahey B."/>
            <person name="Gauthier M.E."/>
            <person name="Mitros T."/>
            <person name="Richards G.S."/>
            <person name="Conaco C."/>
            <person name="Dacre M."/>
            <person name="Hellsten U."/>
            <person name="Larroux C."/>
            <person name="Putnam N.H."/>
            <person name="Stanke M."/>
            <person name="Adamska M."/>
            <person name="Darling A."/>
            <person name="Degnan S.M."/>
            <person name="Oakley T.H."/>
            <person name="Plachetzki D.C."/>
            <person name="Zhai Y."/>
            <person name="Adamski M."/>
            <person name="Calcino A."/>
            <person name="Cummins S.F."/>
            <person name="Goodstein D.M."/>
            <person name="Harris C."/>
            <person name="Jackson D.J."/>
            <person name="Leys S.P."/>
            <person name="Shu S."/>
            <person name="Woodcroft B.J."/>
            <person name="Vervoort M."/>
            <person name="Kosik K.S."/>
            <person name="Manning G."/>
            <person name="Degnan B.M."/>
            <person name="Rokhsar D.S."/>
        </authorList>
    </citation>
    <scope>NUCLEOTIDE SEQUENCE [LARGE SCALE GENOMIC DNA]</scope>
</reference>
<protein>
    <recommendedName>
        <fullName evidence="6">Protein FAM91A1</fullName>
    </recommendedName>
</protein>
<dbReference type="InParanoid" id="A0A1X7V1P1"/>
<organism evidence="4">
    <name type="scientific">Amphimedon queenslandica</name>
    <name type="common">Sponge</name>
    <dbReference type="NCBI Taxonomy" id="400682"/>
    <lineage>
        <taxon>Eukaryota</taxon>
        <taxon>Metazoa</taxon>
        <taxon>Porifera</taxon>
        <taxon>Demospongiae</taxon>
        <taxon>Heteroscleromorpha</taxon>
        <taxon>Haplosclerida</taxon>
        <taxon>Niphatidae</taxon>
        <taxon>Amphimedon</taxon>
    </lineage>
</organism>
<dbReference type="eggNOG" id="KOG3707">
    <property type="taxonomic scope" value="Eukaryota"/>
</dbReference>
<dbReference type="InterPro" id="IPR028091">
    <property type="entry name" value="FAM91_N_dom"/>
</dbReference>
<feature type="domain" description="FAM91 N-terminal" evidence="2">
    <location>
        <begin position="11"/>
        <end position="313"/>
    </location>
</feature>
<dbReference type="InterPro" id="IPR039199">
    <property type="entry name" value="FAM91"/>
</dbReference>
<dbReference type="KEGG" id="aqu:100636952"/>
<dbReference type="Pfam" id="PF14648">
    <property type="entry name" value="FAM91_C"/>
    <property type="match status" value="1"/>
</dbReference>
<proteinExistence type="inferred from homology"/>
<evidence type="ECO:0008006" key="6">
    <source>
        <dbReference type="Google" id="ProtNLM"/>
    </source>
</evidence>
<dbReference type="PANTHER" id="PTHR28441">
    <property type="entry name" value="PROTEIN FAM91A1"/>
    <property type="match status" value="1"/>
</dbReference>
<dbReference type="AlphaFoldDB" id="A0A1X7V1P1"/>
<dbReference type="EnsemblMetazoa" id="Aqu2.1.33876_001">
    <property type="protein sequence ID" value="Aqu2.1.33876_001"/>
    <property type="gene ID" value="Aqu2.1.33876"/>
</dbReference>